<protein>
    <recommendedName>
        <fullName evidence="4">Integral membrane protein</fullName>
    </recommendedName>
</protein>
<organism evidence="2 3">
    <name type="scientific">Candidatus Lumbricidiphila eiseniae</name>
    <dbReference type="NCBI Taxonomy" id="1969409"/>
    <lineage>
        <taxon>Bacteria</taxon>
        <taxon>Bacillati</taxon>
        <taxon>Actinomycetota</taxon>
        <taxon>Actinomycetes</taxon>
        <taxon>Micrococcales</taxon>
        <taxon>Microbacteriaceae</taxon>
        <taxon>Candidatus Lumbricidiphila</taxon>
    </lineage>
</organism>
<evidence type="ECO:0000256" key="1">
    <source>
        <dbReference type="SAM" id="Phobius"/>
    </source>
</evidence>
<evidence type="ECO:0008006" key="4">
    <source>
        <dbReference type="Google" id="ProtNLM"/>
    </source>
</evidence>
<evidence type="ECO:0000313" key="2">
    <source>
        <dbReference type="EMBL" id="PDQ35041.1"/>
    </source>
</evidence>
<feature type="transmembrane region" description="Helical" evidence="1">
    <location>
        <begin position="58"/>
        <end position="78"/>
    </location>
</feature>
<gene>
    <name evidence="2" type="ORF">B5766_07895</name>
</gene>
<keyword evidence="1" id="KW-1133">Transmembrane helix</keyword>
<evidence type="ECO:0000313" key="3">
    <source>
        <dbReference type="Proteomes" id="UP000219994"/>
    </source>
</evidence>
<dbReference type="EMBL" id="NAEP01000041">
    <property type="protein sequence ID" value="PDQ35041.1"/>
    <property type="molecule type" value="Genomic_DNA"/>
</dbReference>
<name>A0A2A6FR09_9MICO</name>
<keyword evidence="1" id="KW-0812">Transmembrane</keyword>
<accession>A0A2A6FR09</accession>
<proteinExistence type="predicted"/>
<feature type="transmembrane region" description="Helical" evidence="1">
    <location>
        <begin position="30"/>
        <end position="52"/>
    </location>
</feature>
<comment type="caution">
    <text evidence="2">The sequence shown here is derived from an EMBL/GenBank/DDBJ whole genome shotgun (WGS) entry which is preliminary data.</text>
</comment>
<dbReference type="Proteomes" id="UP000219994">
    <property type="component" value="Unassembled WGS sequence"/>
</dbReference>
<feature type="transmembrane region" description="Helical" evidence="1">
    <location>
        <begin position="6"/>
        <end position="23"/>
    </location>
</feature>
<dbReference type="AlphaFoldDB" id="A0A2A6FR09"/>
<reference evidence="3" key="1">
    <citation type="submission" date="2017-03" db="EMBL/GenBank/DDBJ databases">
        <authorList>
            <person name="Lund M.B."/>
        </authorList>
    </citation>
    <scope>NUCLEOTIDE SEQUENCE [LARGE SCALE GENOMIC DNA]</scope>
</reference>
<keyword evidence="1" id="KW-0472">Membrane</keyword>
<sequence length="98" mass="10534">MELLFVTIGGAILGLIARGVLPWRPTYGVAILPTIGAFVTGPVWVGCTWLGWKWDGGWIWAVSLLAGGLATLVVGIFLGPRRERADTALFERLAHPGH</sequence>